<evidence type="ECO:0000313" key="5">
    <source>
        <dbReference type="EMBL" id="EXG77902.1"/>
    </source>
</evidence>
<dbReference type="Pfam" id="PF01212">
    <property type="entry name" value="Beta_elim_lyase"/>
    <property type="match status" value="1"/>
</dbReference>
<accession>A0ABN0RUL3</accession>
<comment type="similarity">
    <text evidence="2">Belongs to the threonine aldolase family.</text>
</comment>
<evidence type="ECO:0000259" key="4">
    <source>
        <dbReference type="Pfam" id="PF01212"/>
    </source>
</evidence>
<dbReference type="Proteomes" id="UP000243438">
    <property type="component" value="Unassembled WGS sequence"/>
</dbReference>
<organism evidence="5 6">
    <name type="scientific">Xylanibacter oryzae DSM 17970</name>
    <dbReference type="NCBI Taxonomy" id="915438"/>
    <lineage>
        <taxon>Bacteria</taxon>
        <taxon>Pseudomonadati</taxon>
        <taxon>Bacteroidota</taxon>
        <taxon>Bacteroidia</taxon>
        <taxon>Bacteroidales</taxon>
        <taxon>Prevotellaceae</taxon>
        <taxon>Xylanibacter</taxon>
    </lineage>
</organism>
<evidence type="ECO:0000256" key="1">
    <source>
        <dbReference type="ARBA" id="ARBA00001933"/>
    </source>
</evidence>
<keyword evidence="6" id="KW-1185">Reference proteome</keyword>
<dbReference type="EMBL" id="JFBS01000001">
    <property type="protein sequence ID" value="EXG77902.1"/>
    <property type="molecule type" value="Genomic_DNA"/>
</dbReference>
<feature type="domain" description="Aromatic amino acid beta-eliminating lyase/threonine aldolase" evidence="4">
    <location>
        <begin position="31"/>
        <end position="275"/>
    </location>
</feature>
<keyword evidence="5" id="KW-0456">Lyase</keyword>
<dbReference type="InterPro" id="IPR015422">
    <property type="entry name" value="PyrdxlP-dep_Trfase_small"/>
</dbReference>
<name>A0ABN0RUL3_9BACT</name>
<dbReference type="InterPro" id="IPR001597">
    <property type="entry name" value="ArAA_b-elim_lyase/Thr_aldolase"/>
</dbReference>
<comment type="cofactor">
    <cofactor evidence="1">
        <name>pyridoxal 5'-phosphate</name>
        <dbReference type="ChEBI" id="CHEBI:597326"/>
    </cofactor>
</comment>
<dbReference type="PANTHER" id="PTHR48097:SF5">
    <property type="entry name" value="LOW SPECIFICITY L-THREONINE ALDOLASE"/>
    <property type="match status" value="1"/>
</dbReference>
<dbReference type="SUPFAM" id="SSF53383">
    <property type="entry name" value="PLP-dependent transferases"/>
    <property type="match status" value="1"/>
</dbReference>
<sequence length="342" mass="38652">MISFECDYNNGAHPEVLKRLIETNNEQTLCYDKDCYTKSAKDKIKLACDDDQADVFFLTSGTQTNATVISSLLKSYEGVIAINSGHINVHESGAVEYTGHKVIAIEGKNGKMEAKALRSYMEDFTANYNDGHSVYPGMVYISLPTELGTIYNAKELELLYNVCREYDLILYVDGARLGYGMMSQECDITLPFLSKHCDVFYIGGTKQGALCGEAVVFTHNNAPKNFIAIQKQHGALLAKGRLIGIQFDTLFTDNLYFDLSRHAINMAMKMKKMFAEKGYKFFIDSPTNQQFIIINNDEVERISQKVIFTHWGPADQNNTICRFVTSWATTEESLKELEKIWE</sequence>
<evidence type="ECO:0000256" key="3">
    <source>
        <dbReference type="ARBA" id="ARBA00022898"/>
    </source>
</evidence>
<dbReference type="Gene3D" id="3.90.1150.10">
    <property type="entry name" value="Aspartate Aminotransferase, domain 1"/>
    <property type="match status" value="1"/>
</dbReference>
<dbReference type="InterPro" id="IPR015421">
    <property type="entry name" value="PyrdxlP-dep_Trfase_major"/>
</dbReference>
<evidence type="ECO:0000256" key="2">
    <source>
        <dbReference type="ARBA" id="ARBA00006966"/>
    </source>
</evidence>
<comment type="caution">
    <text evidence="5">The sequence shown here is derived from an EMBL/GenBank/DDBJ whole genome shotgun (WGS) entry which is preliminary data.</text>
</comment>
<dbReference type="InterPro" id="IPR015424">
    <property type="entry name" value="PyrdxlP-dep_Trfase"/>
</dbReference>
<evidence type="ECO:0000313" key="6">
    <source>
        <dbReference type="Proteomes" id="UP000243438"/>
    </source>
</evidence>
<dbReference type="Gene3D" id="3.40.640.10">
    <property type="entry name" value="Type I PLP-dependent aspartate aminotransferase-like (Major domain)"/>
    <property type="match status" value="1"/>
</dbReference>
<dbReference type="GO" id="GO:0004793">
    <property type="term" value="F:threonine aldolase activity"/>
    <property type="evidence" value="ECO:0007669"/>
    <property type="project" value="UniProtKB-EC"/>
</dbReference>
<dbReference type="EC" id="4.1.2.5" evidence="5"/>
<keyword evidence="3" id="KW-0663">Pyridoxal phosphate</keyword>
<dbReference type="PANTHER" id="PTHR48097">
    <property type="entry name" value="L-THREONINE ALDOLASE-RELATED"/>
    <property type="match status" value="1"/>
</dbReference>
<gene>
    <name evidence="5" type="ORF">XylorDRAFT_0253</name>
</gene>
<dbReference type="RefSeq" id="WP_036876241.1">
    <property type="nucleotide sequence ID" value="NZ_KK073873.1"/>
</dbReference>
<reference evidence="5" key="1">
    <citation type="submission" date="2013-07" db="EMBL/GenBank/DDBJ databases">
        <authorList>
            <consortium name="DOE Joint Genome Institute"/>
            <person name="Anderson I."/>
            <person name="Huntemann M."/>
            <person name="Han J."/>
            <person name="Chen A."/>
            <person name="Kyrpides N."/>
            <person name="Mavromatis K."/>
            <person name="Markowitz V."/>
            <person name="Palaniappan K."/>
            <person name="Ivanova N."/>
            <person name="Schaumberg A."/>
            <person name="Pati A."/>
            <person name="Liolios K."/>
            <person name="Nordberg H.P."/>
            <person name="Cantor M.N."/>
            <person name="Hua S.X."/>
            <person name="Woyke T."/>
        </authorList>
    </citation>
    <scope>NUCLEOTIDE SEQUENCE [LARGE SCALE GENOMIC DNA]</scope>
    <source>
        <strain evidence="5">DSM 17970</strain>
    </source>
</reference>
<proteinExistence type="inferred from homology"/>
<protein>
    <submittedName>
        <fullName evidence="5">Threonine aldolase</fullName>
        <ecNumber evidence="5">4.1.2.5</ecNumber>
    </submittedName>
</protein>